<dbReference type="Proteomes" id="UP001489004">
    <property type="component" value="Unassembled WGS sequence"/>
</dbReference>
<keyword evidence="11" id="KW-1185">Reference proteome</keyword>
<name>A0AAW1R6U6_9CHLO</name>
<keyword evidence="4 9" id="KW-0812">Transmembrane</keyword>
<proteinExistence type="inferred from homology"/>
<dbReference type="PANTHER" id="PTHR19315">
    <property type="entry name" value="ER MEMBRANE PROTEIN COMPLEX SUBUNIT 4"/>
    <property type="match status" value="1"/>
</dbReference>
<feature type="transmembrane region" description="Helical" evidence="9">
    <location>
        <begin position="70"/>
        <end position="90"/>
    </location>
</feature>
<evidence type="ECO:0000313" key="10">
    <source>
        <dbReference type="EMBL" id="KAK9829561.1"/>
    </source>
</evidence>
<evidence type="ECO:0000256" key="3">
    <source>
        <dbReference type="ARBA" id="ARBA00020820"/>
    </source>
</evidence>
<evidence type="ECO:0000256" key="1">
    <source>
        <dbReference type="ARBA" id="ARBA00004477"/>
    </source>
</evidence>
<evidence type="ECO:0000256" key="2">
    <source>
        <dbReference type="ARBA" id="ARBA00007715"/>
    </source>
</evidence>
<organism evidence="10 11">
    <name type="scientific">[Myrmecia] bisecta</name>
    <dbReference type="NCBI Taxonomy" id="41462"/>
    <lineage>
        <taxon>Eukaryota</taxon>
        <taxon>Viridiplantae</taxon>
        <taxon>Chlorophyta</taxon>
        <taxon>core chlorophytes</taxon>
        <taxon>Trebouxiophyceae</taxon>
        <taxon>Trebouxiales</taxon>
        <taxon>Trebouxiaceae</taxon>
        <taxon>Myrmecia</taxon>
    </lineage>
</organism>
<evidence type="ECO:0000256" key="8">
    <source>
        <dbReference type="SAM" id="MobiDB-lite"/>
    </source>
</evidence>
<keyword evidence="5" id="KW-0256">Endoplasmic reticulum</keyword>
<gene>
    <name evidence="10" type="ORF">WJX72_006491</name>
</gene>
<keyword evidence="7 9" id="KW-0472">Membrane</keyword>
<evidence type="ECO:0000256" key="4">
    <source>
        <dbReference type="ARBA" id="ARBA00022692"/>
    </source>
</evidence>
<evidence type="ECO:0000256" key="6">
    <source>
        <dbReference type="ARBA" id="ARBA00022989"/>
    </source>
</evidence>
<evidence type="ECO:0000313" key="11">
    <source>
        <dbReference type="Proteomes" id="UP001489004"/>
    </source>
</evidence>
<dbReference type="InterPro" id="IPR009445">
    <property type="entry name" value="TMEM85/Emc4"/>
</dbReference>
<sequence>MAEFRKWRMDFEDAGGQADRRHVPDPPGFDPAAGREVASGMPVSTRNTREMMAAKQQALNSRATSQLKTVGFLCFMMWMSGNTIHLFSIMTTMSGIYQPLMAIIKSADMFPEEASEGDYVSAFQMPKVLEFAGGGLPFR</sequence>
<keyword evidence="6 9" id="KW-1133">Transmembrane helix</keyword>
<evidence type="ECO:0000256" key="7">
    <source>
        <dbReference type="ARBA" id="ARBA00023136"/>
    </source>
</evidence>
<dbReference type="EMBL" id="JALJOR010000001">
    <property type="protein sequence ID" value="KAK9829561.1"/>
    <property type="molecule type" value="Genomic_DNA"/>
</dbReference>
<accession>A0AAW1R6U6</accession>
<feature type="region of interest" description="Disordered" evidence="8">
    <location>
        <begin position="15"/>
        <end position="42"/>
    </location>
</feature>
<reference evidence="10 11" key="1">
    <citation type="journal article" date="2024" name="Nat. Commun.">
        <title>Phylogenomics reveals the evolutionary origins of lichenization in chlorophyte algae.</title>
        <authorList>
            <person name="Puginier C."/>
            <person name="Libourel C."/>
            <person name="Otte J."/>
            <person name="Skaloud P."/>
            <person name="Haon M."/>
            <person name="Grisel S."/>
            <person name="Petersen M."/>
            <person name="Berrin J.G."/>
            <person name="Delaux P.M."/>
            <person name="Dal Grande F."/>
            <person name="Keller J."/>
        </authorList>
    </citation>
    <scope>NUCLEOTIDE SEQUENCE [LARGE SCALE GENOMIC DNA]</scope>
    <source>
        <strain evidence="10 11">SAG 2043</strain>
    </source>
</reference>
<protein>
    <recommendedName>
        <fullName evidence="3">ER membrane protein complex subunit 4</fullName>
    </recommendedName>
</protein>
<evidence type="ECO:0000256" key="5">
    <source>
        <dbReference type="ARBA" id="ARBA00022824"/>
    </source>
</evidence>
<evidence type="ECO:0000256" key="9">
    <source>
        <dbReference type="SAM" id="Phobius"/>
    </source>
</evidence>
<dbReference type="AlphaFoldDB" id="A0AAW1R6U6"/>
<comment type="subcellular location">
    <subcellularLocation>
        <location evidence="1">Endoplasmic reticulum membrane</location>
        <topology evidence="1">Multi-pass membrane protein</topology>
    </subcellularLocation>
</comment>
<comment type="caution">
    <text evidence="10">The sequence shown here is derived from an EMBL/GenBank/DDBJ whole genome shotgun (WGS) entry which is preliminary data.</text>
</comment>
<dbReference type="GO" id="GO:0005789">
    <property type="term" value="C:endoplasmic reticulum membrane"/>
    <property type="evidence" value="ECO:0007669"/>
    <property type="project" value="UniProtKB-SubCell"/>
</dbReference>
<dbReference type="Pfam" id="PF06417">
    <property type="entry name" value="EMC4"/>
    <property type="match status" value="1"/>
</dbReference>
<comment type="similarity">
    <text evidence="2">Belongs to the EMC4 family.</text>
</comment>